<feature type="repeat" description="TPR" evidence="1">
    <location>
        <begin position="279"/>
        <end position="312"/>
    </location>
</feature>
<sequence length="339" mass="39990">MSSSSISLCMIVKNEEDFIERCLKSVYGIVQEIIIVDTGSTDRTSEICKKYGADVYSYSWNNQFADARNFGIAKAKGDWILWLDADEKLDRSHEDLLIKAIQNPTATMYYLPVINYYGKSFPVDKEKSFIYYQPRLFQNHKGIQFYNRIHETPLFPDVNDSNYTTDYLEIPIHHYGYIEELIAKRKKADRNLQLIEEEYKNPEHSPWIEYHLAYEYYRRGDYQKAFDYLNESIFRFLLNSIKPPSILYRLKYGILIDTNSLDNALEGIEKAIVLYPDYVDLHFIKGYILFQKKKVEEALDSFEKCLELGEHNPKYLILRGTGSFMAEKYKKLCLENIQK</sequence>
<dbReference type="Proteomes" id="UP000291151">
    <property type="component" value="Chromosome"/>
</dbReference>
<dbReference type="Pfam" id="PF13181">
    <property type="entry name" value="TPR_8"/>
    <property type="match status" value="1"/>
</dbReference>
<dbReference type="InterPro" id="IPR019734">
    <property type="entry name" value="TPR_rpt"/>
</dbReference>
<organism evidence="3 4">
    <name type="scientific">Ureibacillus thermophilus</name>
    <dbReference type="NCBI Taxonomy" id="367743"/>
    <lineage>
        <taxon>Bacteria</taxon>
        <taxon>Bacillati</taxon>
        <taxon>Bacillota</taxon>
        <taxon>Bacilli</taxon>
        <taxon>Bacillales</taxon>
        <taxon>Caryophanaceae</taxon>
        <taxon>Ureibacillus</taxon>
    </lineage>
</organism>
<dbReference type="InterPro" id="IPR029044">
    <property type="entry name" value="Nucleotide-diphossugar_trans"/>
</dbReference>
<dbReference type="EMBL" id="CP036528">
    <property type="protein sequence ID" value="QBK24453.1"/>
    <property type="molecule type" value="Genomic_DNA"/>
</dbReference>
<dbReference type="InterPro" id="IPR001173">
    <property type="entry name" value="Glyco_trans_2-like"/>
</dbReference>
<keyword evidence="3" id="KW-0808">Transferase</keyword>
<evidence type="ECO:0000313" key="4">
    <source>
        <dbReference type="Proteomes" id="UP000291151"/>
    </source>
</evidence>
<dbReference type="SMART" id="SM00028">
    <property type="entry name" value="TPR"/>
    <property type="match status" value="2"/>
</dbReference>
<proteinExistence type="predicted"/>
<evidence type="ECO:0000259" key="2">
    <source>
        <dbReference type="Pfam" id="PF00535"/>
    </source>
</evidence>
<gene>
    <name evidence="3" type="ORF">DKZ56_00065</name>
</gene>
<accession>A0A4P6UN85</accession>
<dbReference type="CDD" id="cd02511">
    <property type="entry name" value="Beta4Glucosyltransferase"/>
    <property type="match status" value="1"/>
</dbReference>
<dbReference type="Gene3D" id="1.25.40.10">
    <property type="entry name" value="Tetratricopeptide repeat domain"/>
    <property type="match status" value="1"/>
</dbReference>
<dbReference type="PROSITE" id="PS50005">
    <property type="entry name" value="TPR"/>
    <property type="match status" value="1"/>
</dbReference>
<keyword evidence="4" id="KW-1185">Reference proteome</keyword>
<dbReference type="GO" id="GO:0016740">
    <property type="term" value="F:transferase activity"/>
    <property type="evidence" value="ECO:0007669"/>
    <property type="project" value="UniProtKB-KW"/>
</dbReference>
<dbReference type="Pfam" id="PF00535">
    <property type="entry name" value="Glycos_transf_2"/>
    <property type="match status" value="1"/>
</dbReference>
<feature type="domain" description="Glycosyltransferase 2-like" evidence="2">
    <location>
        <begin position="7"/>
        <end position="134"/>
    </location>
</feature>
<name>A0A4P6UN85_9BACL</name>
<dbReference type="SUPFAM" id="SSF48452">
    <property type="entry name" value="TPR-like"/>
    <property type="match status" value="1"/>
</dbReference>
<dbReference type="PANTHER" id="PTHR43630:SF2">
    <property type="entry name" value="GLYCOSYLTRANSFERASE"/>
    <property type="match status" value="1"/>
</dbReference>
<protein>
    <submittedName>
        <fullName evidence="3">Glycosyltransferase</fullName>
    </submittedName>
</protein>
<dbReference type="InterPro" id="IPR011990">
    <property type="entry name" value="TPR-like_helical_dom_sf"/>
</dbReference>
<evidence type="ECO:0000256" key="1">
    <source>
        <dbReference type="PROSITE-ProRule" id="PRU00339"/>
    </source>
</evidence>
<dbReference type="SUPFAM" id="SSF53448">
    <property type="entry name" value="Nucleotide-diphospho-sugar transferases"/>
    <property type="match status" value="1"/>
</dbReference>
<keyword evidence="1" id="KW-0802">TPR repeat</keyword>
<dbReference type="Gene3D" id="3.90.550.10">
    <property type="entry name" value="Spore Coat Polysaccharide Biosynthesis Protein SpsA, Chain A"/>
    <property type="match status" value="1"/>
</dbReference>
<dbReference type="AlphaFoldDB" id="A0A4P6UN85"/>
<dbReference type="RefSeq" id="WP_208650730.1">
    <property type="nucleotide sequence ID" value="NZ_CP036528.1"/>
</dbReference>
<dbReference type="PANTHER" id="PTHR43630">
    <property type="entry name" value="POLY-BETA-1,6-N-ACETYL-D-GLUCOSAMINE SYNTHASE"/>
    <property type="match status" value="1"/>
</dbReference>
<evidence type="ECO:0000313" key="3">
    <source>
        <dbReference type="EMBL" id="QBK24453.1"/>
    </source>
</evidence>
<reference evidence="3 4" key="1">
    <citation type="submission" date="2019-02" db="EMBL/GenBank/DDBJ databases">
        <title>Ureibacillus thermophilus.</title>
        <authorList>
            <person name="Sunny J.S."/>
            <person name="Natarajan A."/>
            <person name="Saleena L.M."/>
        </authorList>
    </citation>
    <scope>NUCLEOTIDE SEQUENCE [LARGE SCALE GENOMIC DNA]</scope>
    <source>
        <strain evidence="3 4">LM102</strain>
    </source>
</reference>
<dbReference type="KEGG" id="uth:DKZ56_00065"/>